<dbReference type="PANTHER" id="PTHR31438">
    <property type="entry name" value="LYSINE N-ACYLTRANSFERASE C17G9.06C-RELATED"/>
    <property type="match status" value="1"/>
</dbReference>
<dbReference type="InterPro" id="IPR019432">
    <property type="entry name" value="Acyltransferase_MbtK/IucB-like"/>
</dbReference>
<dbReference type="AlphaFoldDB" id="A0AA39V0G5"/>
<accession>A0AA39V0G5</accession>
<dbReference type="InterPro" id="IPR016181">
    <property type="entry name" value="Acyl_CoA_acyltransferase"/>
</dbReference>
<sequence>MQSTSIFLPNGQTVTVLPLAGDIQFRVDKSDPYCSILPPLWHVVLCVRDQHSPPGPSNGPRNAYASFKTPSLRNDNLTLRTLAATSQQTAMILWATLWWYFHQTPPDPHLTTESSIPKTGRPKGDWRLNITRQGHLANELLLSQLEQRRLITVMDSTMAPITNEEVDDEDGREIFTSQRAFWQLDPRCYLCDHSTIDGTRPCNTHSVAYYPPPPTQYILTDSVRHPTRPKPPGRGETFYTRFISSVGQSLSFRTVSLPLHVAAVPRLESTVQHTEDVNWADSASALSSDIELLHKWMNEPRVAAFWGLSGPHSIQKEYLISVMRSKHCFPVIGCWDSKPFGYFEIYWAKEDRLGKYAGTDVTDWDRGIHALVGEQQFRGNHRVRIWLSALAHFCWLADCRTQNLFLEPRVDNERFIGYIEEVGFHKQREIAFPHKQAALMIMNRETWVTPEL</sequence>
<dbReference type="SMART" id="SM01006">
    <property type="entry name" value="AlcB"/>
    <property type="match status" value="1"/>
</dbReference>
<dbReference type="Proteomes" id="UP001166286">
    <property type="component" value="Unassembled WGS sequence"/>
</dbReference>
<evidence type="ECO:0000259" key="2">
    <source>
        <dbReference type="SMART" id="SM01006"/>
    </source>
</evidence>
<dbReference type="EMBL" id="JAFEKC020000014">
    <property type="protein sequence ID" value="KAK0510897.1"/>
    <property type="molecule type" value="Genomic_DNA"/>
</dbReference>
<reference evidence="3" key="1">
    <citation type="submission" date="2023-03" db="EMBL/GenBank/DDBJ databases">
        <title>Complete genome of Cladonia borealis.</title>
        <authorList>
            <person name="Park H."/>
        </authorList>
    </citation>
    <scope>NUCLEOTIDE SEQUENCE</scope>
    <source>
        <strain evidence="3">ANT050790</strain>
    </source>
</reference>
<evidence type="ECO:0000313" key="4">
    <source>
        <dbReference type="Proteomes" id="UP001166286"/>
    </source>
</evidence>
<evidence type="ECO:0000313" key="3">
    <source>
        <dbReference type="EMBL" id="KAK0510897.1"/>
    </source>
</evidence>
<evidence type="ECO:0000256" key="1">
    <source>
        <dbReference type="ARBA" id="ARBA00009893"/>
    </source>
</evidence>
<dbReference type="GO" id="GO:0016410">
    <property type="term" value="F:N-acyltransferase activity"/>
    <property type="evidence" value="ECO:0007669"/>
    <property type="project" value="TreeGrafter"/>
</dbReference>
<keyword evidence="4" id="KW-1185">Reference proteome</keyword>
<dbReference type="SUPFAM" id="SSF55729">
    <property type="entry name" value="Acyl-CoA N-acyltransferases (Nat)"/>
    <property type="match status" value="1"/>
</dbReference>
<feature type="domain" description="Acyltransferase MbtK/IucB-like conserved" evidence="2">
    <location>
        <begin position="282"/>
        <end position="329"/>
    </location>
</feature>
<proteinExistence type="inferred from homology"/>
<comment type="similarity">
    <text evidence="1">Belongs to the lysine N-acyltransferase MbtK family.</text>
</comment>
<dbReference type="GO" id="GO:0019290">
    <property type="term" value="P:siderophore biosynthetic process"/>
    <property type="evidence" value="ECO:0007669"/>
    <property type="project" value="InterPro"/>
</dbReference>
<protein>
    <recommendedName>
        <fullName evidence="2">Acyltransferase MbtK/IucB-like conserved domain-containing protein</fullName>
    </recommendedName>
</protein>
<dbReference type="Pfam" id="PF13523">
    <property type="entry name" value="Acetyltransf_8"/>
    <property type="match status" value="1"/>
</dbReference>
<name>A0AA39V0G5_9LECA</name>
<organism evidence="3 4">
    <name type="scientific">Cladonia borealis</name>
    <dbReference type="NCBI Taxonomy" id="184061"/>
    <lineage>
        <taxon>Eukaryota</taxon>
        <taxon>Fungi</taxon>
        <taxon>Dikarya</taxon>
        <taxon>Ascomycota</taxon>
        <taxon>Pezizomycotina</taxon>
        <taxon>Lecanoromycetes</taxon>
        <taxon>OSLEUM clade</taxon>
        <taxon>Lecanoromycetidae</taxon>
        <taxon>Lecanorales</taxon>
        <taxon>Lecanorineae</taxon>
        <taxon>Cladoniaceae</taxon>
        <taxon>Cladonia</taxon>
    </lineage>
</organism>
<dbReference type="PANTHER" id="PTHR31438:SF1">
    <property type="entry name" value="LYSINE N-ACYLTRANSFERASE C17G9.06C-RELATED"/>
    <property type="match status" value="1"/>
</dbReference>
<comment type="caution">
    <text evidence="3">The sequence shown here is derived from an EMBL/GenBank/DDBJ whole genome shotgun (WGS) entry which is preliminary data.</text>
</comment>
<dbReference type="Gene3D" id="3.40.630.30">
    <property type="match status" value="1"/>
</dbReference>
<gene>
    <name evidence="3" type="ORF">JMJ35_006449</name>
</gene>